<dbReference type="Proteomes" id="UP001597541">
    <property type="component" value="Unassembled WGS sequence"/>
</dbReference>
<proteinExistence type="predicted"/>
<accession>A0ABW5P6Y1</accession>
<sequence>MSITLKRLKTQDQVDLLDTEFSKHYPWFTQSNYHETCLAENEAGTRVTMLAYYNDDLAGCCHLLRKSKYPYFEQLHIPEINNLNVFPQYRKQRVASTLLDELENIAAMYSKFVGLGVGLYKDYGNAQRMYCKRGYVLDGNGVTYQNVEVNPGTTVMVDDDLLLYLMKEVQ</sequence>
<dbReference type="SUPFAM" id="SSF55729">
    <property type="entry name" value="Acyl-CoA N-acyltransferases (Nat)"/>
    <property type="match status" value="1"/>
</dbReference>
<protein>
    <submittedName>
        <fullName evidence="2">GNAT family N-acetyltransferase</fullName>
        <ecNumber evidence="2">2.3.-.-</ecNumber>
    </submittedName>
</protein>
<dbReference type="InterPro" id="IPR000182">
    <property type="entry name" value="GNAT_dom"/>
</dbReference>
<dbReference type="EMBL" id="JBHUME010000002">
    <property type="protein sequence ID" value="MFD2611051.1"/>
    <property type="molecule type" value="Genomic_DNA"/>
</dbReference>
<organism evidence="2 3">
    <name type="scientific">Paenibacillus gansuensis</name>
    <dbReference type="NCBI Taxonomy" id="306542"/>
    <lineage>
        <taxon>Bacteria</taxon>
        <taxon>Bacillati</taxon>
        <taxon>Bacillota</taxon>
        <taxon>Bacilli</taxon>
        <taxon>Bacillales</taxon>
        <taxon>Paenibacillaceae</taxon>
        <taxon>Paenibacillus</taxon>
    </lineage>
</organism>
<dbReference type="PROSITE" id="PS51186">
    <property type="entry name" value="GNAT"/>
    <property type="match status" value="1"/>
</dbReference>
<evidence type="ECO:0000313" key="2">
    <source>
        <dbReference type="EMBL" id="MFD2611051.1"/>
    </source>
</evidence>
<dbReference type="Pfam" id="PF00583">
    <property type="entry name" value="Acetyltransf_1"/>
    <property type="match status" value="1"/>
</dbReference>
<reference evidence="3" key="1">
    <citation type="journal article" date="2019" name="Int. J. Syst. Evol. Microbiol.">
        <title>The Global Catalogue of Microorganisms (GCM) 10K type strain sequencing project: providing services to taxonomists for standard genome sequencing and annotation.</title>
        <authorList>
            <consortium name="The Broad Institute Genomics Platform"/>
            <consortium name="The Broad Institute Genome Sequencing Center for Infectious Disease"/>
            <person name="Wu L."/>
            <person name="Ma J."/>
        </authorList>
    </citation>
    <scope>NUCLEOTIDE SEQUENCE [LARGE SCALE GENOMIC DNA]</scope>
    <source>
        <strain evidence="3">KCTC 3950</strain>
    </source>
</reference>
<keyword evidence="2" id="KW-0012">Acyltransferase</keyword>
<keyword evidence="3" id="KW-1185">Reference proteome</keyword>
<feature type="domain" description="N-acetyltransferase" evidence="1">
    <location>
        <begin position="3"/>
        <end position="168"/>
    </location>
</feature>
<evidence type="ECO:0000259" key="1">
    <source>
        <dbReference type="PROSITE" id="PS51186"/>
    </source>
</evidence>
<gene>
    <name evidence="2" type="ORF">ACFSUF_01280</name>
</gene>
<name>A0ABW5P6Y1_9BACL</name>
<evidence type="ECO:0000313" key="3">
    <source>
        <dbReference type="Proteomes" id="UP001597541"/>
    </source>
</evidence>
<comment type="caution">
    <text evidence="2">The sequence shown here is derived from an EMBL/GenBank/DDBJ whole genome shotgun (WGS) entry which is preliminary data.</text>
</comment>
<dbReference type="RefSeq" id="WP_377599325.1">
    <property type="nucleotide sequence ID" value="NZ_JBHUME010000002.1"/>
</dbReference>
<dbReference type="CDD" id="cd04301">
    <property type="entry name" value="NAT_SF"/>
    <property type="match status" value="1"/>
</dbReference>
<dbReference type="GO" id="GO:0016746">
    <property type="term" value="F:acyltransferase activity"/>
    <property type="evidence" value="ECO:0007669"/>
    <property type="project" value="UniProtKB-KW"/>
</dbReference>
<dbReference type="InterPro" id="IPR016181">
    <property type="entry name" value="Acyl_CoA_acyltransferase"/>
</dbReference>
<dbReference type="EC" id="2.3.-.-" evidence="2"/>
<keyword evidence="2" id="KW-0808">Transferase</keyword>
<dbReference type="Gene3D" id="3.40.630.30">
    <property type="match status" value="1"/>
</dbReference>